<sequence>MVPDSKAQRGVLKLNGSLVVLELASAEVASADPASAGGGIGQVEELALVAEPIRASIVPVPGEAAEIRVGMQRREANMVFEAGQDLRIGYRGYLECLPEPPQH</sequence>
<name>A0A9W7TWG4_9PROT</name>
<keyword evidence="2" id="KW-1185">Reference proteome</keyword>
<protein>
    <submittedName>
        <fullName evidence="1">Uncharacterized protein</fullName>
    </submittedName>
</protein>
<evidence type="ECO:0000313" key="1">
    <source>
        <dbReference type="EMBL" id="KAA0679471.1"/>
    </source>
</evidence>
<reference evidence="1 2" key="1">
    <citation type="submission" date="2018-07" db="EMBL/GenBank/DDBJ databases">
        <title>Genome sequence of Azospirillum sp. ATCC 49961.</title>
        <authorList>
            <person name="Sant'Anna F.H."/>
            <person name="Baldani J.I."/>
            <person name="Zilli J.E."/>
            <person name="Reis V.M."/>
            <person name="Hartmann A."/>
            <person name="Cruz L."/>
            <person name="de Souza E.M."/>
            <person name="de Oliveira Pedrosa F."/>
            <person name="Passaglia L.M.P."/>
        </authorList>
    </citation>
    <scope>NUCLEOTIDE SEQUENCE [LARGE SCALE GENOMIC DNA]</scope>
    <source>
        <strain evidence="1 2">ATCC 49961</strain>
    </source>
</reference>
<dbReference type="EMBL" id="QOKW01000012">
    <property type="protein sequence ID" value="KAA0679471.1"/>
    <property type="molecule type" value="Genomic_DNA"/>
</dbReference>
<accession>A0A9W7TWG4</accession>
<dbReference type="OrthoDB" id="7376067at2"/>
<organism evidence="1 2">
    <name type="scientific">Roseomonas genomospecies 6</name>
    <dbReference type="NCBI Taxonomy" id="214106"/>
    <lineage>
        <taxon>Bacteria</taxon>
        <taxon>Pseudomonadati</taxon>
        <taxon>Pseudomonadota</taxon>
        <taxon>Alphaproteobacteria</taxon>
        <taxon>Acetobacterales</taxon>
        <taxon>Roseomonadaceae</taxon>
        <taxon>Roseomonas</taxon>
    </lineage>
</organism>
<evidence type="ECO:0000313" key="2">
    <source>
        <dbReference type="Proteomes" id="UP000480854"/>
    </source>
</evidence>
<dbReference type="RefSeq" id="WP_149469922.1">
    <property type="nucleotide sequence ID" value="NZ_QOKW01000012.1"/>
</dbReference>
<gene>
    <name evidence="1" type="ORF">DS843_16135</name>
</gene>
<proteinExistence type="predicted"/>
<comment type="caution">
    <text evidence="1">The sequence shown here is derived from an EMBL/GenBank/DDBJ whole genome shotgun (WGS) entry which is preliminary data.</text>
</comment>
<dbReference type="AlphaFoldDB" id="A0A9W7TWG4"/>
<dbReference type="Proteomes" id="UP000480854">
    <property type="component" value="Unassembled WGS sequence"/>
</dbReference>